<dbReference type="EMBL" id="CP050296">
    <property type="protein sequence ID" value="QND56146.1"/>
    <property type="molecule type" value="Genomic_DNA"/>
</dbReference>
<keyword evidence="1" id="KW-0472">Membrane</keyword>
<evidence type="ECO:0000313" key="2">
    <source>
        <dbReference type="EMBL" id="QND56146.1"/>
    </source>
</evidence>
<organism evidence="2 3">
    <name type="scientific">Mesorhizobium huakuii</name>
    <dbReference type="NCBI Taxonomy" id="28104"/>
    <lineage>
        <taxon>Bacteria</taxon>
        <taxon>Pseudomonadati</taxon>
        <taxon>Pseudomonadota</taxon>
        <taxon>Alphaproteobacteria</taxon>
        <taxon>Hyphomicrobiales</taxon>
        <taxon>Phyllobacteriaceae</taxon>
        <taxon>Mesorhizobium</taxon>
    </lineage>
</organism>
<proteinExistence type="predicted"/>
<protein>
    <submittedName>
        <fullName evidence="2">Uncharacterized protein</fullName>
    </submittedName>
</protein>
<dbReference type="Proteomes" id="UP000515465">
    <property type="component" value="Chromosome"/>
</dbReference>
<reference evidence="3" key="1">
    <citation type="journal article" date="2020" name="Mol. Plant Microbe">
        <title>Rhizobial microsymbionts of the narrowly endemic Oxytropis species growing in Kamchatka are characterized by significant genetic diversity and possess a set of genes that are associated with T3SS and T6SS secretion systems and can affect the development of symbiosis.</title>
        <authorList>
            <person name="Safronova V."/>
            <person name="Guro P."/>
            <person name="Sazanova A."/>
            <person name="Kuznetsova I."/>
            <person name="Belimov A."/>
            <person name="Yakubov V."/>
            <person name="Chirak E."/>
            <person name="Afonin A."/>
            <person name="Gogolev Y."/>
            <person name="Andronov E."/>
            <person name="Tikhonovich I."/>
        </authorList>
    </citation>
    <scope>NUCLEOTIDE SEQUENCE [LARGE SCALE GENOMIC DNA]</scope>
    <source>
        <strain evidence="3">583</strain>
    </source>
</reference>
<gene>
    <name evidence="2" type="ORF">HB778_05480</name>
</gene>
<feature type="transmembrane region" description="Helical" evidence="1">
    <location>
        <begin position="27"/>
        <end position="54"/>
    </location>
</feature>
<feature type="transmembrane region" description="Helical" evidence="1">
    <location>
        <begin position="106"/>
        <end position="123"/>
    </location>
</feature>
<evidence type="ECO:0000256" key="1">
    <source>
        <dbReference type="SAM" id="Phobius"/>
    </source>
</evidence>
<feature type="transmembrane region" description="Helical" evidence="1">
    <location>
        <begin position="66"/>
        <end position="86"/>
    </location>
</feature>
<keyword evidence="1" id="KW-0812">Transmembrane</keyword>
<keyword evidence="1" id="KW-1133">Transmembrane helix</keyword>
<name>A0A7G6SNR4_9HYPH</name>
<sequence>MADKDDGTPKPAESQPDVSQANFQNPIVILAILILLSLFVMIGASMLGVDHGFLSGMARPELARGLITYLFAIVTIGIAVALVLNTLVGPAPSDANDGRFQRAKEVLSLLLGVFGTIVGYYFGAESSKANLEVPFELSTPDLSPQPVGPAGLVTVRAVIKGGTAPLQYGVGQGTDNVEVKDLAFEGGWIVKQVQLKAPSPAEVQSIHLVVENSSGKRIERVVPVRRSAQD</sequence>
<accession>A0A7G6SNR4</accession>
<dbReference type="AlphaFoldDB" id="A0A7G6SNR4"/>
<dbReference type="RefSeq" id="WP_183462131.1">
    <property type="nucleotide sequence ID" value="NZ_CP050296.1"/>
</dbReference>
<evidence type="ECO:0000313" key="3">
    <source>
        <dbReference type="Proteomes" id="UP000515465"/>
    </source>
</evidence>